<evidence type="ECO:0000256" key="5">
    <source>
        <dbReference type="ARBA" id="ARBA00022448"/>
    </source>
</evidence>
<gene>
    <name evidence="17" type="primary">ND6</name>
</gene>
<dbReference type="RefSeq" id="YP_009388922.1">
    <property type="nucleotide sequence ID" value="NC_035150.1"/>
</dbReference>
<dbReference type="CTD" id="4541"/>
<keyword evidence="10 15" id="KW-1133">Transmembrane helix</keyword>
<keyword evidence="9 15" id="KW-0249">Electron transport</keyword>
<dbReference type="Pfam" id="PF00499">
    <property type="entry name" value="Oxidored_q3"/>
    <property type="match status" value="1"/>
</dbReference>
<dbReference type="InterPro" id="IPR001457">
    <property type="entry name" value="NADH_UbQ/plastoQ_OxRdtase_su6"/>
</dbReference>
<evidence type="ECO:0000256" key="2">
    <source>
        <dbReference type="ARBA" id="ARBA00005698"/>
    </source>
</evidence>
<evidence type="ECO:0000256" key="13">
    <source>
        <dbReference type="ARBA" id="ARBA00023136"/>
    </source>
</evidence>
<dbReference type="EC" id="7.1.1.2" evidence="3 15"/>
<keyword evidence="6 15" id="KW-0679">Respiratory chain</keyword>
<dbReference type="GO" id="GO:0031966">
    <property type="term" value="C:mitochondrial membrane"/>
    <property type="evidence" value="ECO:0007669"/>
    <property type="project" value="UniProtKB-SubCell"/>
</dbReference>
<keyword evidence="13 15" id="KW-0472">Membrane</keyword>
<evidence type="ECO:0000256" key="11">
    <source>
        <dbReference type="ARBA" id="ARBA00023027"/>
    </source>
</evidence>
<evidence type="ECO:0000313" key="17">
    <source>
        <dbReference type="EMBL" id="BAX77934.1"/>
    </source>
</evidence>
<keyword evidence="8 15" id="KW-1278">Translocase</keyword>
<comment type="catalytic activity">
    <reaction evidence="14 15">
        <text>a ubiquinone + NADH + 5 H(+)(in) = a ubiquinol + NAD(+) + 4 H(+)(out)</text>
        <dbReference type="Rhea" id="RHEA:29091"/>
        <dbReference type="Rhea" id="RHEA-COMP:9565"/>
        <dbReference type="Rhea" id="RHEA-COMP:9566"/>
        <dbReference type="ChEBI" id="CHEBI:15378"/>
        <dbReference type="ChEBI" id="CHEBI:16389"/>
        <dbReference type="ChEBI" id="CHEBI:17976"/>
        <dbReference type="ChEBI" id="CHEBI:57540"/>
        <dbReference type="ChEBI" id="CHEBI:57945"/>
        <dbReference type="EC" id="7.1.1.2"/>
    </reaction>
</comment>
<dbReference type="InterPro" id="IPR050269">
    <property type="entry name" value="ComplexI_Subunit6"/>
</dbReference>
<name>A0A1Y1CC79_AELFE</name>
<reference evidence="17" key="1">
    <citation type="submission" date="2012-07" db="EMBL/GenBank/DDBJ databases">
        <title>Complete mitochondrial genome sequence of Aeluroscalabotes felinus.</title>
        <authorList>
            <person name="Kumazawa Y."/>
        </authorList>
    </citation>
    <scope>NUCLEOTIDE SEQUENCE</scope>
    <source>
        <strain evidence="17">Afel1</strain>
    </source>
</reference>
<evidence type="ECO:0000256" key="10">
    <source>
        <dbReference type="ARBA" id="ARBA00022989"/>
    </source>
</evidence>
<comment type="function">
    <text evidence="15">Core subunit of the mitochondrial membrane respiratory chain NADH dehydrogenase (Complex I) which catalyzes electron transfer from NADH through the respiratory chain, using ubiquinone as an electron acceptor. Essential for the catalytic activity and assembly of complex I.</text>
</comment>
<keyword evidence="15" id="KW-0830">Ubiquinone</keyword>
<evidence type="ECO:0000256" key="16">
    <source>
        <dbReference type="SAM" id="SignalP"/>
    </source>
</evidence>
<evidence type="ECO:0000256" key="1">
    <source>
        <dbReference type="ARBA" id="ARBA00004225"/>
    </source>
</evidence>
<evidence type="ECO:0000256" key="12">
    <source>
        <dbReference type="ARBA" id="ARBA00023128"/>
    </source>
</evidence>
<dbReference type="GeneID" id="33194394"/>
<feature type="chain" id="PRO_5013390530" description="NADH-ubiquinone oxidoreductase chain 6" evidence="16">
    <location>
        <begin position="22"/>
        <end position="175"/>
    </location>
</feature>
<dbReference type="PANTHER" id="PTHR11435">
    <property type="entry name" value="NADH UBIQUINONE OXIDOREDUCTASE SUBUNIT ND6"/>
    <property type="match status" value="1"/>
</dbReference>
<comment type="subcellular location">
    <subcellularLocation>
        <location evidence="1 15">Mitochondrion membrane</location>
        <topology evidence="1 15">Multi-pass membrane protein</topology>
    </subcellularLocation>
</comment>
<organism evidence="17">
    <name type="scientific">Aeluroscalabotes felinus</name>
    <name type="common">Cat gecko</name>
    <dbReference type="NCBI Taxonomy" id="96749"/>
    <lineage>
        <taxon>Eukaryota</taxon>
        <taxon>Metazoa</taxon>
        <taxon>Chordata</taxon>
        <taxon>Craniata</taxon>
        <taxon>Vertebrata</taxon>
        <taxon>Euteleostomi</taxon>
        <taxon>Lepidosauria</taxon>
        <taxon>Squamata</taxon>
        <taxon>Bifurcata</taxon>
        <taxon>Gekkota</taxon>
        <taxon>Gekkonidae</taxon>
        <taxon>Aeluroscalabotinae</taxon>
        <taxon>Aeluroscalabotes</taxon>
    </lineage>
</organism>
<accession>A0A1Y1CC79</accession>
<feature type="transmembrane region" description="Helical" evidence="15">
    <location>
        <begin position="87"/>
        <end position="104"/>
    </location>
</feature>
<keyword evidence="5 15" id="KW-0813">Transport</keyword>
<protein>
    <recommendedName>
        <fullName evidence="4 15">NADH-ubiquinone oxidoreductase chain 6</fullName>
        <ecNumber evidence="3 15">7.1.1.2</ecNumber>
    </recommendedName>
</protein>
<evidence type="ECO:0000256" key="4">
    <source>
        <dbReference type="ARBA" id="ARBA00021095"/>
    </source>
</evidence>
<evidence type="ECO:0000256" key="6">
    <source>
        <dbReference type="ARBA" id="ARBA00022660"/>
    </source>
</evidence>
<comment type="similarity">
    <text evidence="2 15">Belongs to the complex I subunit 6 family.</text>
</comment>
<dbReference type="GO" id="GO:0008137">
    <property type="term" value="F:NADH dehydrogenase (ubiquinone) activity"/>
    <property type="evidence" value="ECO:0007669"/>
    <property type="project" value="UniProtKB-UniRule"/>
</dbReference>
<evidence type="ECO:0000256" key="9">
    <source>
        <dbReference type="ARBA" id="ARBA00022982"/>
    </source>
</evidence>
<feature type="transmembrane region" description="Helical" evidence="15">
    <location>
        <begin position="144"/>
        <end position="163"/>
    </location>
</feature>
<evidence type="ECO:0000256" key="7">
    <source>
        <dbReference type="ARBA" id="ARBA00022692"/>
    </source>
</evidence>
<dbReference type="AlphaFoldDB" id="A0A1Y1CC79"/>
<feature type="transmembrane region" description="Helical" evidence="15">
    <location>
        <begin position="56"/>
        <end position="75"/>
    </location>
</feature>
<geneLocation type="mitochondrion" evidence="17"/>
<dbReference type="EMBL" id="AB738948">
    <property type="protein sequence ID" value="BAX77934.1"/>
    <property type="molecule type" value="Genomic_DNA"/>
</dbReference>
<evidence type="ECO:0000256" key="3">
    <source>
        <dbReference type="ARBA" id="ARBA00012944"/>
    </source>
</evidence>
<feature type="signal peptide" evidence="16">
    <location>
        <begin position="1"/>
        <end position="21"/>
    </location>
</feature>
<evidence type="ECO:0000256" key="8">
    <source>
        <dbReference type="ARBA" id="ARBA00022967"/>
    </source>
</evidence>
<dbReference type="PANTHER" id="PTHR11435:SF1">
    <property type="entry name" value="NADH-UBIQUINONE OXIDOREDUCTASE CHAIN 6"/>
    <property type="match status" value="1"/>
</dbReference>
<proteinExistence type="inferred from homology"/>
<feature type="transmembrane region" description="Helical" evidence="15">
    <location>
        <begin position="31"/>
        <end position="51"/>
    </location>
</feature>
<keyword evidence="11 15" id="KW-0520">NAD</keyword>
<evidence type="ECO:0000256" key="14">
    <source>
        <dbReference type="ARBA" id="ARBA00049551"/>
    </source>
</evidence>
<keyword evidence="7 15" id="KW-0812">Transmembrane</keyword>
<keyword evidence="12 15" id="KW-0496">Mitochondrion</keyword>
<keyword evidence="16" id="KW-0732">Signal</keyword>
<evidence type="ECO:0000256" key="15">
    <source>
        <dbReference type="RuleBase" id="RU004430"/>
    </source>
</evidence>
<sequence length="175" mass="19050">MSYFLVFLSLFFVLCLAGVAANPFPLFGAIGLIFATLIGCGILVLLGMSLISMILLLIYLGGMLVVFAYSIALSAEAYPETWLDYSVFMYLMAYGFLFYIFISLSGDFNLIDGWGILQVDAFGFFDLRLDISGIILLYSDGGPLLLLCAGGLLLVLFVVLELSRGRMRGGGLRSV</sequence>